<evidence type="ECO:0000256" key="4">
    <source>
        <dbReference type="ARBA" id="ARBA00022692"/>
    </source>
</evidence>
<evidence type="ECO:0000256" key="5">
    <source>
        <dbReference type="ARBA" id="ARBA00022741"/>
    </source>
</evidence>
<keyword evidence="7 10" id="KW-1133">Transmembrane helix</keyword>
<keyword evidence="3" id="KW-1003">Cell membrane</keyword>
<dbReference type="InterPro" id="IPR003593">
    <property type="entry name" value="AAA+_ATPase"/>
</dbReference>
<dbReference type="InterPro" id="IPR027417">
    <property type="entry name" value="P-loop_NTPase"/>
</dbReference>
<dbReference type="Pfam" id="PF00664">
    <property type="entry name" value="ABC_membrane"/>
    <property type="match status" value="1"/>
</dbReference>
<protein>
    <submittedName>
        <fullName evidence="13">Uncharacterized protein</fullName>
    </submittedName>
</protein>
<dbReference type="GO" id="GO:0005524">
    <property type="term" value="F:ATP binding"/>
    <property type="evidence" value="ECO:0007669"/>
    <property type="project" value="UniProtKB-KW"/>
</dbReference>
<dbReference type="Gene3D" id="3.40.50.300">
    <property type="entry name" value="P-loop containing nucleotide triphosphate hydrolases"/>
    <property type="match status" value="1"/>
</dbReference>
<dbReference type="InterPro" id="IPR039421">
    <property type="entry name" value="Type_1_exporter"/>
</dbReference>
<dbReference type="PROSITE" id="PS50929">
    <property type="entry name" value="ABC_TM1F"/>
    <property type="match status" value="1"/>
</dbReference>
<keyword evidence="2" id="KW-0813">Transport</keyword>
<dbReference type="Pfam" id="PF00005">
    <property type="entry name" value="ABC_tran"/>
    <property type="match status" value="1"/>
</dbReference>
<dbReference type="Gene3D" id="1.20.1560.10">
    <property type="entry name" value="ABC transporter type 1, transmembrane domain"/>
    <property type="match status" value="1"/>
</dbReference>
<dbReference type="InterPro" id="IPR036640">
    <property type="entry name" value="ABC1_TM_sf"/>
</dbReference>
<accession>A0ABD3SFD0</accession>
<proteinExistence type="predicted"/>
<dbReference type="PANTHER" id="PTHR43394">
    <property type="entry name" value="ATP-DEPENDENT PERMEASE MDL1, MITOCHONDRIAL"/>
    <property type="match status" value="1"/>
</dbReference>
<sequence length="981" mass="106560">MLNNACDVIGPSSSHHPAEYGSALNQSYGDYELDDDDGGDIAFAQRATTAGCGPGFSSSSSSSSSTRRRGPEGGGVDAVTTPGMAGSPPPPPPTHRVVEPTVGASMRSRVASSSTTTTIPPREGCGGGTRGGGRALAACILGSLVSFVVHRSAASVTLTGADAFSRPSGGTMVSSPPARRHFRRTSGDRAHATSPVRNRMYHDASAADVAAAWPSYARSCSITEGGRATYHAADNRKRRDGRIGGVARYRGRTVLRSSSTSGDNVEDYHDRGMDEFQPRTMTVMESASFYVRFVLRTILERRESTSRKREYGRRIRDRLKRVANARGKESTTGGILGGRGRGEGGAYGGRNTGITATMRKLDESRKGLTRLVGYDSSMMVPAFGYLIMGAFMSSVIPYYYSSCISCIASAESNRNRLLRAIGGLGLFSFLEAVFTGLRGSLFWIAGTRANYNVRVKLHRNLLLQEAAFFDDTECGILLSRLNNDVNKIGMVISFHVNIVLRQLAQFLFGSVFLLRIQPKLAMVAFAGIALVAYVSMVYGDFTRALAERVQALFAASSALAETSFSMSETVRAFDGVSVETDKYEASQYDALQLEEVQAWAYGSHKFVSDTLQAILQCLLLFSCWAVGRSGDLPAAKLTSFLFYVNFVLESSNEVGDQWARIQTAIGASTNVFDLIRRVPAVKDPQNVTNTLLQLHAVDRLNKSQPQWPVIKMSNMTVTYGTMEKPALKEIDLDVNENDKVAVVGRSGSGKTTMLRTILRFYDPSSGNCTLEGVDLKDMSRKDIVSKIAIVEQEPQLFPMSLIDNVLYGFEKDSIDEDTGEKCYSEKYRVAVTEALSLAGLPVTGEDNQLGLELYTRVGEGGRTLSGGQRQRVAIARALVRQPDVLLLDEPTAALDSKSEKVVVDALKAATKRTRCMLMITHRLGVVRSLGVNKVVVLEQGRIVEVGHPEELLISGGMYSQLAREQGILPLHWSKTGNFTHK</sequence>
<gene>
    <name evidence="13" type="ORF">ACHAXA_011095</name>
</gene>
<evidence type="ECO:0000256" key="2">
    <source>
        <dbReference type="ARBA" id="ARBA00022448"/>
    </source>
</evidence>
<evidence type="ECO:0000256" key="3">
    <source>
        <dbReference type="ARBA" id="ARBA00022475"/>
    </source>
</evidence>
<comment type="caution">
    <text evidence="13">The sequence shown here is derived from an EMBL/GenBank/DDBJ whole genome shotgun (WGS) entry which is preliminary data.</text>
</comment>
<dbReference type="PROSITE" id="PS50893">
    <property type="entry name" value="ABC_TRANSPORTER_2"/>
    <property type="match status" value="1"/>
</dbReference>
<evidence type="ECO:0000256" key="7">
    <source>
        <dbReference type="ARBA" id="ARBA00022989"/>
    </source>
</evidence>
<dbReference type="InterPro" id="IPR017871">
    <property type="entry name" value="ABC_transporter-like_CS"/>
</dbReference>
<organism evidence="13 14">
    <name type="scientific">Cyclostephanos tholiformis</name>
    <dbReference type="NCBI Taxonomy" id="382380"/>
    <lineage>
        <taxon>Eukaryota</taxon>
        <taxon>Sar</taxon>
        <taxon>Stramenopiles</taxon>
        <taxon>Ochrophyta</taxon>
        <taxon>Bacillariophyta</taxon>
        <taxon>Coscinodiscophyceae</taxon>
        <taxon>Thalassiosirophycidae</taxon>
        <taxon>Stephanodiscales</taxon>
        <taxon>Stephanodiscaceae</taxon>
        <taxon>Cyclostephanos</taxon>
    </lineage>
</organism>
<feature type="region of interest" description="Disordered" evidence="9">
    <location>
        <begin position="167"/>
        <end position="191"/>
    </location>
</feature>
<dbReference type="EMBL" id="JALLPB020000042">
    <property type="protein sequence ID" value="KAL3823250.1"/>
    <property type="molecule type" value="Genomic_DNA"/>
</dbReference>
<dbReference type="FunFam" id="3.40.50.300:FF:000854">
    <property type="entry name" value="Multidrug ABC transporter ATP-binding protein"/>
    <property type="match status" value="1"/>
</dbReference>
<evidence type="ECO:0000256" key="9">
    <source>
        <dbReference type="SAM" id="MobiDB-lite"/>
    </source>
</evidence>
<feature type="domain" description="ABC transmembrane type-1" evidence="12">
    <location>
        <begin position="382"/>
        <end position="663"/>
    </location>
</feature>
<evidence type="ECO:0000313" key="13">
    <source>
        <dbReference type="EMBL" id="KAL3823250.1"/>
    </source>
</evidence>
<dbReference type="InterPro" id="IPR011527">
    <property type="entry name" value="ABC1_TM_dom"/>
</dbReference>
<evidence type="ECO:0000313" key="14">
    <source>
        <dbReference type="Proteomes" id="UP001530377"/>
    </source>
</evidence>
<dbReference type="InterPro" id="IPR003439">
    <property type="entry name" value="ABC_transporter-like_ATP-bd"/>
</dbReference>
<dbReference type="Proteomes" id="UP001530377">
    <property type="component" value="Unassembled WGS sequence"/>
</dbReference>
<feature type="transmembrane region" description="Helical" evidence="10">
    <location>
        <begin position="421"/>
        <end position="445"/>
    </location>
</feature>
<dbReference type="SUPFAM" id="SSF90123">
    <property type="entry name" value="ABC transporter transmembrane region"/>
    <property type="match status" value="1"/>
</dbReference>
<keyword evidence="4 10" id="KW-0812">Transmembrane</keyword>
<reference evidence="13 14" key="1">
    <citation type="submission" date="2024-10" db="EMBL/GenBank/DDBJ databases">
        <title>Updated reference genomes for cyclostephanoid diatoms.</title>
        <authorList>
            <person name="Roberts W.R."/>
            <person name="Alverson A.J."/>
        </authorList>
    </citation>
    <scope>NUCLEOTIDE SEQUENCE [LARGE SCALE GENOMIC DNA]</scope>
    <source>
        <strain evidence="13 14">AJA228-03</strain>
    </source>
</reference>
<dbReference type="PANTHER" id="PTHR43394:SF1">
    <property type="entry name" value="ATP-BINDING CASSETTE SUB-FAMILY B MEMBER 10, MITOCHONDRIAL"/>
    <property type="match status" value="1"/>
</dbReference>
<evidence type="ECO:0000259" key="11">
    <source>
        <dbReference type="PROSITE" id="PS50893"/>
    </source>
</evidence>
<keyword evidence="6" id="KW-0067">ATP-binding</keyword>
<feature type="domain" description="ABC transporter" evidence="11">
    <location>
        <begin position="710"/>
        <end position="964"/>
    </location>
</feature>
<comment type="subcellular location">
    <subcellularLocation>
        <location evidence="1">Cell membrane</location>
        <topology evidence="1">Multi-pass membrane protein</topology>
    </subcellularLocation>
</comment>
<dbReference type="GO" id="GO:0005886">
    <property type="term" value="C:plasma membrane"/>
    <property type="evidence" value="ECO:0007669"/>
    <property type="project" value="UniProtKB-SubCell"/>
</dbReference>
<keyword evidence="5" id="KW-0547">Nucleotide-binding</keyword>
<evidence type="ECO:0000256" key="8">
    <source>
        <dbReference type="ARBA" id="ARBA00023136"/>
    </source>
</evidence>
<feature type="transmembrane region" description="Helical" evidence="10">
    <location>
        <begin position="378"/>
        <end position="400"/>
    </location>
</feature>
<feature type="transmembrane region" description="Helical" evidence="10">
    <location>
        <begin position="488"/>
        <end position="508"/>
    </location>
</feature>
<evidence type="ECO:0000256" key="1">
    <source>
        <dbReference type="ARBA" id="ARBA00004651"/>
    </source>
</evidence>
<dbReference type="PROSITE" id="PS00211">
    <property type="entry name" value="ABC_TRANSPORTER_1"/>
    <property type="match status" value="1"/>
</dbReference>
<feature type="region of interest" description="Disordered" evidence="9">
    <location>
        <begin position="1"/>
        <end position="128"/>
    </location>
</feature>
<feature type="transmembrane region" description="Helical" evidence="10">
    <location>
        <begin position="520"/>
        <end position="539"/>
    </location>
</feature>
<keyword evidence="14" id="KW-1185">Reference proteome</keyword>
<dbReference type="SMART" id="SM00382">
    <property type="entry name" value="AAA"/>
    <property type="match status" value="1"/>
</dbReference>
<dbReference type="CDD" id="cd18572">
    <property type="entry name" value="ABC_6TM_TAP"/>
    <property type="match status" value="1"/>
</dbReference>
<evidence type="ECO:0000256" key="10">
    <source>
        <dbReference type="SAM" id="Phobius"/>
    </source>
</evidence>
<name>A0ABD3SFD0_9STRA</name>
<evidence type="ECO:0000259" key="12">
    <source>
        <dbReference type="PROSITE" id="PS50929"/>
    </source>
</evidence>
<dbReference type="SUPFAM" id="SSF52540">
    <property type="entry name" value="P-loop containing nucleoside triphosphate hydrolases"/>
    <property type="match status" value="1"/>
</dbReference>
<evidence type="ECO:0000256" key="6">
    <source>
        <dbReference type="ARBA" id="ARBA00022840"/>
    </source>
</evidence>
<dbReference type="AlphaFoldDB" id="A0ABD3SFD0"/>
<keyword evidence="8 10" id="KW-0472">Membrane</keyword>